<organism evidence="15 16">
    <name type="scientific">Actinomadura alba</name>
    <dbReference type="NCBI Taxonomy" id="406431"/>
    <lineage>
        <taxon>Bacteria</taxon>
        <taxon>Bacillati</taxon>
        <taxon>Actinomycetota</taxon>
        <taxon>Actinomycetes</taxon>
        <taxon>Streptosporangiales</taxon>
        <taxon>Thermomonosporaceae</taxon>
        <taxon>Actinomadura</taxon>
    </lineage>
</organism>
<comment type="function">
    <text evidence="10">The phosphoenolpyruvate-dependent sugar phosphotransferase system (sugar PTS), a major carbohydrate active transport system, catalyzes the phosphorylation of incoming sugar substrates concomitantly with their translocation across the cell membrane. The enzyme II UlaABC PTS system is involved in ascorbate transport.</text>
</comment>
<keyword evidence="6" id="KW-0598">Phosphotransferase system</keyword>
<evidence type="ECO:0000256" key="10">
    <source>
        <dbReference type="ARBA" id="ARBA00037387"/>
    </source>
</evidence>
<feature type="transmembrane region" description="Helical" evidence="14">
    <location>
        <begin position="356"/>
        <end position="374"/>
    </location>
</feature>
<evidence type="ECO:0000256" key="9">
    <source>
        <dbReference type="ARBA" id="ARBA00023136"/>
    </source>
</evidence>
<evidence type="ECO:0000256" key="3">
    <source>
        <dbReference type="ARBA" id="ARBA00022448"/>
    </source>
</evidence>
<keyword evidence="16" id="KW-1185">Reference proteome</keyword>
<evidence type="ECO:0000256" key="8">
    <source>
        <dbReference type="ARBA" id="ARBA00022989"/>
    </source>
</evidence>
<protein>
    <recommendedName>
        <fullName evidence="12">Ascorbate-specific PTS system EIIC component</fullName>
    </recommendedName>
    <alternativeName>
        <fullName evidence="13">Ascorbate-specific permease IIC component UlaA</fullName>
    </alternativeName>
</protein>
<dbReference type="Proteomes" id="UP000805614">
    <property type="component" value="Unassembled WGS sequence"/>
</dbReference>
<evidence type="ECO:0000256" key="14">
    <source>
        <dbReference type="SAM" id="Phobius"/>
    </source>
</evidence>
<keyword evidence="7 14" id="KW-0812">Transmembrane</keyword>
<gene>
    <name evidence="15" type="ORF">HKK74_24345</name>
</gene>
<evidence type="ECO:0000256" key="7">
    <source>
        <dbReference type="ARBA" id="ARBA00022692"/>
    </source>
</evidence>
<feature type="transmembrane region" description="Helical" evidence="14">
    <location>
        <begin position="152"/>
        <end position="171"/>
    </location>
</feature>
<dbReference type="PANTHER" id="PTHR33843">
    <property type="entry name" value="ASCORBATE-SPECIFIC PTS SYSTEM EIIC COMPONENT"/>
    <property type="match status" value="1"/>
</dbReference>
<keyword evidence="3" id="KW-0813">Transport</keyword>
<evidence type="ECO:0000313" key="16">
    <source>
        <dbReference type="Proteomes" id="UP000805614"/>
    </source>
</evidence>
<evidence type="ECO:0000256" key="11">
    <source>
        <dbReference type="ARBA" id="ARBA00038218"/>
    </source>
</evidence>
<name>A0ABR7LUT3_9ACTN</name>
<comment type="similarity">
    <text evidence="11">Belongs to the UlaA family.</text>
</comment>
<reference evidence="15 16" key="1">
    <citation type="submission" date="2020-06" db="EMBL/GenBank/DDBJ databases">
        <title>Actinomadura xiongansis sp. nov., isolated from soil of Baiyangdian.</title>
        <authorList>
            <person name="Zhang X."/>
        </authorList>
    </citation>
    <scope>NUCLEOTIDE SEQUENCE [LARGE SCALE GENOMIC DNA]</scope>
    <source>
        <strain evidence="15 16">HBUM206468</strain>
    </source>
</reference>
<accession>A0ABR7LUT3</accession>
<feature type="transmembrane region" description="Helical" evidence="14">
    <location>
        <begin position="228"/>
        <end position="246"/>
    </location>
</feature>
<feature type="transmembrane region" description="Helical" evidence="14">
    <location>
        <begin position="15"/>
        <end position="33"/>
    </location>
</feature>
<keyword evidence="4" id="KW-1003">Cell membrane</keyword>
<feature type="transmembrane region" description="Helical" evidence="14">
    <location>
        <begin position="429"/>
        <end position="453"/>
    </location>
</feature>
<dbReference type="RefSeq" id="WP_187245655.1">
    <property type="nucleotide sequence ID" value="NZ_BAAAOK010000001.1"/>
</dbReference>
<evidence type="ECO:0000256" key="1">
    <source>
        <dbReference type="ARBA" id="ARBA00004651"/>
    </source>
</evidence>
<dbReference type="Pfam" id="PF03611">
    <property type="entry name" value="EIIC-GAT"/>
    <property type="match status" value="1"/>
</dbReference>
<evidence type="ECO:0000256" key="2">
    <source>
        <dbReference type="ARBA" id="ARBA00011738"/>
    </source>
</evidence>
<feature type="transmembrane region" description="Helical" evidence="14">
    <location>
        <begin position="266"/>
        <end position="287"/>
    </location>
</feature>
<dbReference type="PANTHER" id="PTHR33843:SF4">
    <property type="entry name" value="ASCORBATE-SPECIFIC PTS SYSTEM EIIC COMPONENT"/>
    <property type="match status" value="1"/>
</dbReference>
<keyword evidence="5" id="KW-0762">Sugar transport</keyword>
<evidence type="ECO:0000256" key="13">
    <source>
        <dbReference type="ARBA" id="ARBA00042859"/>
    </source>
</evidence>
<dbReference type="InterPro" id="IPR004703">
    <property type="entry name" value="PTS_sugar-sp_permease"/>
</dbReference>
<feature type="transmembrane region" description="Helical" evidence="14">
    <location>
        <begin position="45"/>
        <end position="72"/>
    </location>
</feature>
<keyword evidence="8 14" id="KW-1133">Transmembrane helix</keyword>
<comment type="subcellular location">
    <subcellularLocation>
        <location evidence="1">Cell membrane</location>
        <topology evidence="1">Multi-pass membrane protein</topology>
    </subcellularLocation>
</comment>
<comment type="caution">
    <text evidence="15">The sequence shown here is derived from an EMBL/GenBank/DDBJ whole genome shotgun (WGS) entry which is preliminary data.</text>
</comment>
<evidence type="ECO:0000256" key="12">
    <source>
        <dbReference type="ARBA" id="ARBA00039702"/>
    </source>
</evidence>
<sequence>MDIVKDLLTFLADNVFGQVPILIGLITLAGLMLQRKRFEDTLAGALRATIGVVILFIGVEVFVGGLTSFQTVLASAVGTTPPKADRTLADFLASQGGTIALVITVAFLAHVLIVRIFPAARYLYLTGHLMFWISTVTVASLVTIAPDADQPTLVLCGAGFVAAYWTLQPLWMRPLMRRVLPDDRFGFAHTSSLACLVTGYVARPFGDRDKHDTEKLKLPRQLSFFKDINVSTALVISVIVLVAVAFADDRVVAEQAAQMDEKLSPWVWGLLVGLRFAGGIAILLYGVRMFLAEIVPAFKGFGDRVIPGTRPALDAPAVFPVAPTAVMVGFVASMVVFLACLGVFAGAGWFTLAPPMIMLFFVGGAAGLFGNVVAGWRGAVIGGVLTGLSLAVGQAVTWSLFDRTAPELATLADPDWYVIAWLIKALDPIIGGAAIWAIPIAALAVTVATLLILGRRERAAASQDAPEAAAGRA</sequence>
<evidence type="ECO:0000313" key="15">
    <source>
        <dbReference type="EMBL" id="MBC6468602.1"/>
    </source>
</evidence>
<dbReference type="EMBL" id="JABVEC010000020">
    <property type="protein sequence ID" value="MBC6468602.1"/>
    <property type="molecule type" value="Genomic_DNA"/>
</dbReference>
<proteinExistence type="inferred from homology"/>
<comment type="subunit">
    <text evidence="2">Homodimer.</text>
</comment>
<keyword evidence="9 14" id="KW-0472">Membrane</keyword>
<feature type="transmembrane region" description="Helical" evidence="14">
    <location>
        <begin position="325"/>
        <end position="350"/>
    </location>
</feature>
<evidence type="ECO:0000256" key="4">
    <source>
        <dbReference type="ARBA" id="ARBA00022475"/>
    </source>
</evidence>
<feature type="transmembrane region" description="Helical" evidence="14">
    <location>
        <begin position="92"/>
        <end position="117"/>
    </location>
</feature>
<feature type="transmembrane region" description="Helical" evidence="14">
    <location>
        <begin position="129"/>
        <end position="146"/>
    </location>
</feature>
<evidence type="ECO:0000256" key="5">
    <source>
        <dbReference type="ARBA" id="ARBA00022597"/>
    </source>
</evidence>
<evidence type="ECO:0000256" key="6">
    <source>
        <dbReference type="ARBA" id="ARBA00022683"/>
    </source>
</evidence>
<dbReference type="InterPro" id="IPR051562">
    <property type="entry name" value="Ascorbate-PTS_EIIC"/>
</dbReference>